<dbReference type="KEGG" id="bnn:FOA43_004639"/>
<comment type="similarity">
    <text evidence="1">Belongs to the HIT family.</text>
</comment>
<dbReference type="InterPro" id="IPR011145">
    <property type="entry name" value="Scavenger_mRNA_decap_enz_N"/>
</dbReference>
<dbReference type="GeneID" id="62198039"/>
<dbReference type="Gene3D" id="3.30.428.10">
    <property type="entry name" value="HIT-like"/>
    <property type="match status" value="1"/>
</dbReference>
<feature type="binding site" evidence="3">
    <location>
        <position position="151"/>
    </location>
    <ligand>
        <name>substrate</name>
    </ligand>
</feature>
<evidence type="ECO:0008006" key="6">
    <source>
        <dbReference type="Google" id="ProtNLM"/>
    </source>
</evidence>
<dbReference type="PANTHER" id="PTHR12978:SF0">
    <property type="entry name" value="M7GPPPX DIPHOSPHATASE"/>
    <property type="match status" value="1"/>
</dbReference>
<gene>
    <name evidence="4" type="ORF">FOA43_004639</name>
</gene>
<dbReference type="Pfam" id="PF05652">
    <property type="entry name" value="DcpS"/>
    <property type="match status" value="1"/>
</dbReference>
<accession>A0A875SC11</accession>
<dbReference type="InterPro" id="IPR036265">
    <property type="entry name" value="HIT-like_sf"/>
</dbReference>
<keyword evidence="5" id="KW-1185">Reference proteome</keyword>
<dbReference type="OrthoDB" id="10264956at2759"/>
<feature type="binding site" evidence="3">
    <location>
        <position position="153"/>
    </location>
    <ligand>
        <name>substrate</name>
    </ligand>
</feature>
<feature type="active site" description="Nucleophile" evidence="2">
    <location>
        <position position="223"/>
    </location>
</feature>
<name>A0A875SC11_EENNA</name>
<evidence type="ECO:0000313" key="5">
    <source>
        <dbReference type="Proteomes" id="UP000662931"/>
    </source>
</evidence>
<dbReference type="GO" id="GO:0005634">
    <property type="term" value="C:nucleus"/>
    <property type="evidence" value="ECO:0007669"/>
    <property type="project" value="TreeGrafter"/>
</dbReference>
<dbReference type="Pfam" id="PF11969">
    <property type="entry name" value="DcpS_C"/>
    <property type="match status" value="1"/>
</dbReference>
<evidence type="ECO:0000256" key="2">
    <source>
        <dbReference type="PIRSR" id="PIRSR028973-1"/>
    </source>
</evidence>
<dbReference type="EMBL" id="CP064815">
    <property type="protein sequence ID" value="QPG77232.1"/>
    <property type="molecule type" value="Genomic_DNA"/>
</dbReference>
<evidence type="ECO:0000256" key="3">
    <source>
        <dbReference type="PIRSR" id="PIRSR028973-2"/>
    </source>
</evidence>
<dbReference type="PIRSF" id="PIRSF028973">
    <property type="entry name" value="Scavenger_mRNA_decap_enz"/>
    <property type="match status" value="1"/>
</dbReference>
<feature type="binding site" evidence="3">
    <location>
        <begin position="214"/>
        <end position="225"/>
    </location>
    <ligand>
        <name>substrate</name>
    </ligand>
</feature>
<dbReference type="GO" id="GO:0016787">
    <property type="term" value="F:hydrolase activity"/>
    <property type="evidence" value="ECO:0007669"/>
    <property type="project" value="InterPro"/>
</dbReference>
<dbReference type="InterPro" id="IPR008594">
    <property type="entry name" value="DcpS/DCS2"/>
</dbReference>
<feature type="binding site" evidence="3">
    <location>
        <position position="125"/>
    </location>
    <ligand>
        <name>substrate</name>
    </ligand>
</feature>
<dbReference type="RefSeq" id="XP_038780797.1">
    <property type="nucleotide sequence ID" value="XM_038924869.1"/>
</dbReference>
<dbReference type="GO" id="GO:0000340">
    <property type="term" value="F:RNA 7-methylguanosine cap binding"/>
    <property type="evidence" value="ECO:0007669"/>
    <property type="project" value="TreeGrafter"/>
</dbReference>
<dbReference type="SUPFAM" id="SSF54197">
    <property type="entry name" value="HIT-like"/>
    <property type="match status" value="1"/>
</dbReference>
<proteinExistence type="inferred from homology"/>
<feature type="binding site" evidence="3">
    <location>
        <position position="135"/>
    </location>
    <ligand>
        <name>substrate</name>
    </ligand>
</feature>
<dbReference type="Proteomes" id="UP000662931">
    <property type="component" value="Chromosome 4"/>
</dbReference>
<dbReference type="GO" id="GO:0000290">
    <property type="term" value="P:deadenylation-dependent decapping of nuclear-transcribed mRNA"/>
    <property type="evidence" value="ECO:0007669"/>
    <property type="project" value="InterPro"/>
</dbReference>
<organism evidence="4 5">
    <name type="scientific">Eeniella nana</name>
    <name type="common">Yeast</name>
    <name type="synonym">Brettanomyces nanus</name>
    <dbReference type="NCBI Taxonomy" id="13502"/>
    <lineage>
        <taxon>Eukaryota</taxon>
        <taxon>Fungi</taxon>
        <taxon>Dikarya</taxon>
        <taxon>Ascomycota</taxon>
        <taxon>Saccharomycotina</taxon>
        <taxon>Pichiomycetes</taxon>
        <taxon>Pichiales</taxon>
        <taxon>Pichiaceae</taxon>
        <taxon>Brettanomyces</taxon>
    </lineage>
</organism>
<dbReference type="PANTHER" id="PTHR12978">
    <property type="entry name" value="HISTIDINE TRIAD HIT PROTEIN MEMBER"/>
    <property type="match status" value="1"/>
</dbReference>
<dbReference type="Gene3D" id="3.30.200.40">
    <property type="entry name" value="Scavenger mRNA decapping enzyme, N-terminal domain"/>
    <property type="match status" value="1"/>
</dbReference>
<reference evidence="4" key="1">
    <citation type="submission" date="2020-10" db="EMBL/GenBank/DDBJ databases">
        <authorList>
            <person name="Roach M.J.R."/>
        </authorList>
    </citation>
    <scope>NUCLEOTIDE SEQUENCE</scope>
    <source>
        <strain evidence="4">CBS 1945</strain>
    </source>
</reference>
<dbReference type="AlphaFoldDB" id="A0A875SC11"/>
<evidence type="ECO:0000256" key="1">
    <source>
        <dbReference type="ARBA" id="ARBA00010208"/>
    </source>
</evidence>
<evidence type="ECO:0000313" key="4">
    <source>
        <dbReference type="EMBL" id="QPG77232.1"/>
    </source>
</evidence>
<protein>
    <recommendedName>
        <fullName evidence="6">M7GpppX diphosphatase</fullName>
    </recommendedName>
</protein>
<sequence>MLSSFVPKETLSSDSQTKKLVLLGTIDDKDAILQLEKTHFSSDILPISSFNLDAHNDVYYWGMNSLRQDLEKNPACKFNLIYPASETHIAKYKKHPTHMIVETPEMYSTIVKPYIETQKGDRMQWVRNILHHGAEKERVVFQNQDYTILPDMKWDGRTMESLYLVCIVNRDDIASVRDLRSEDVPFLERVQKSILHQVPTKYGISSDQLRLYIHYQPSFYHFHIHVVNADYTGVGHSILAGKAILLGEVIETLKLLKGGYSEKTIVYEMSESHDLWGQMKL</sequence>
<dbReference type="GO" id="GO:0000932">
    <property type="term" value="C:P-body"/>
    <property type="evidence" value="ECO:0007669"/>
    <property type="project" value="TreeGrafter"/>
</dbReference>
<dbReference type="SUPFAM" id="SSF102860">
    <property type="entry name" value="mRNA decapping enzyme DcpS N-terminal domain"/>
    <property type="match status" value="1"/>
</dbReference>